<organism evidence="4 5">
    <name type="scientific">Nocardia jinanensis</name>
    <dbReference type="NCBI Taxonomy" id="382504"/>
    <lineage>
        <taxon>Bacteria</taxon>
        <taxon>Bacillati</taxon>
        <taxon>Actinomycetota</taxon>
        <taxon>Actinomycetes</taxon>
        <taxon>Mycobacteriales</taxon>
        <taxon>Nocardiaceae</taxon>
        <taxon>Nocardia</taxon>
    </lineage>
</organism>
<keyword evidence="1" id="KW-0540">Nuclease</keyword>
<reference evidence="4" key="1">
    <citation type="journal article" date="2014" name="Int. J. Syst. Evol. Microbiol.">
        <title>Complete genome sequence of Corynebacterium casei LMG S-19264T (=DSM 44701T), isolated from a smear-ripened cheese.</title>
        <authorList>
            <consortium name="US DOE Joint Genome Institute (JGI-PGF)"/>
            <person name="Walter F."/>
            <person name="Albersmeier A."/>
            <person name="Kalinowski J."/>
            <person name="Ruckert C."/>
        </authorList>
    </citation>
    <scope>NUCLEOTIDE SEQUENCE</scope>
    <source>
        <strain evidence="4">CGMCC 4.3508</strain>
    </source>
</reference>
<name>A0A917RT33_9NOCA</name>
<proteinExistence type="predicted"/>
<dbReference type="AlphaFoldDB" id="A0A917RT33"/>
<evidence type="ECO:0000256" key="3">
    <source>
        <dbReference type="SAM" id="MobiDB-lite"/>
    </source>
</evidence>
<gene>
    <name evidence="4" type="ORF">GCM10011588_44110</name>
</gene>
<feature type="region of interest" description="Disordered" evidence="3">
    <location>
        <begin position="88"/>
        <end position="109"/>
    </location>
</feature>
<dbReference type="GO" id="GO:0003723">
    <property type="term" value="F:RNA binding"/>
    <property type="evidence" value="ECO:0007669"/>
    <property type="project" value="InterPro"/>
</dbReference>
<dbReference type="EMBL" id="BMMH01000009">
    <property type="protein sequence ID" value="GGL24495.1"/>
    <property type="molecule type" value="Genomic_DNA"/>
</dbReference>
<dbReference type="SUPFAM" id="SSF53933">
    <property type="entry name" value="Microbial ribonucleases"/>
    <property type="match status" value="1"/>
</dbReference>
<evidence type="ECO:0000256" key="1">
    <source>
        <dbReference type="ARBA" id="ARBA00022722"/>
    </source>
</evidence>
<feature type="compositionally biased region" description="Low complexity" evidence="3">
    <location>
        <begin position="28"/>
        <end position="42"/>
    </location>
</feature>
<evidence type="ECO:0000313" key="4">
    <source>
        <dbReference type="EMBL" id="GGL24495.1"/>
    </source>
</evidence>
<dbReference type="RefSeq" id="WP_189094423.1">
    <property type="nucleotide sequence ID" value="NZ_BMMH01000009.1"/>
</dbReference>
<keyword evidence="2" id="KW-0378">Hydrolase</keyword>
<protein>
    <submittedName>
        <fullName evidence="4">Uncharacterized protein</fullName>
    </submittedName>
</protein>
<dbReference type="Gene3D" id="3.10.450.30">
    <property type="entry name" value="Microbial ribonucleases"/>
    <property type="match status" value="1"/>
</dbReference>
<dbReference type="GO" id="GO:0016787">
    <property type="term" value="F:hydrolase activity"/>
    <property type="evidence" value="ECO:0007669"/>
    <property type="project" value="UniProtKB-KW"/>
</dbReference>
<comment type="caution">
    <text evidence="4">The sequence shown here is derived from an EMBL/GenBank/DDBJ whole genome shotgun (WGS) entry which is preliminary data.</text>
</comment>
<dbReference type="GO" id="GO:0004521">
    <property type="term" value="F:RNA endonuclease activity"/>
    <property type="evidence" value="ECO:0007669"/>
    <property type="project" value="InterPro"/>
</dbReference>
<evidence type="ECO:0000256" key="2">
    <source>
        <dbReference type="ARBA" id="ARBA00022801"/>
    </source>
</evidence>
<dbReference type="Proteomes" id="UP000638263">
    <property type="component" value="Unassembled WGS sequence"/>
</dbReference>
<dbReference type="InterPro" id="IPR000026">
    <property type="entry name" value="N1-like"/>
</dbReference>
<accession>A0A917RT33</accession>
<reference evidence="4" key="2">
    <citation type="submission" date="2020-09" db="EMBL/GenBank/DDBJ databases">
        <authorList>
            <person name="Sun Q."/>
            <person name="Zhou Y."/>
        </authorList>
    </citation>
    <scope>NUCLEOTIDE SEQUENCE</scope>
    <source>
        <strain evidence="4">CGMCC 4.3508</strain>
    </source>
</reference>
<dbReference type="Pfam" id="PF00545">
    <property type="entry name" value="Ribonuclease"/>
    <property type="match status" value="1"/>
</dbReference>
<feature type="region of interest" description="Disordered" evidence="3">
    <location>
        <begin position="28"/>
        <end position="68"/>
    </location>
</feature>
<dbReference type="InterPro" id="IPR016191">
    <property type="entry name" value="Ribonuclease/ribotoxin"/>
</dbReference>
<sequence length="164" mass="16802">MRAKVLKVLSAVGAVVVAIVVALLSSQGGDDSGSPAAASLSGTAVTSAPAGGKPAPGRTTATDAPVVSKVAGVPDRAYATLEEIDAGRWPDSANAPGTKGGVPFGNREGRLPAMDSSGKAVKYQEWDVNPKKQGQSRDAERIVTGSDGSAWYTGDHYDTFTRMR</sequence>
<evidence type="ECO:0000313" key="5">
    <source>
        <dbReference type="Proteomes" id="UP000638263"/>
    </source>
</evidence>
<keyword evidence="5" id="KW-1185">Reference proteome</keyword>